<comment type="caution">
    <text evidence="1">The sequence shown here is derived from an EMBL/GenBank/DDBJ whole genome shotgun (WGS) entry which is preliminary data.</text>
</comment>
<sequence>MTWKFGKIKIQGEKYKHDVYIHVDGSVTKRNKDLSRHLKEEYGQTPLTDAELHFLRDEEPEVVYIDIGFCGQLPITYGAKRILDGFDVIMMPTTDDLKKALKKEKRKYAAVIHVTC</sequence>
<protein>
    <submittedName>
        <fullName evidence="1">Uncharacterized protein</fullName>
    </submittedName>
</protein>
<dbReference type="InterPro" id="IPR036748">
    <property type="entry name" value="MTH938-like_sf"/>
</dbReference>
<proteinExistence type="predicted"/>
<dbReference type="SUPFAM" id="SSF64076">
    <property type="entry name" value="MTH938-like"/>
    <property type="match status" value="1"/>
</dbReference>
<evidence type="ECO:0000313" key="2">
    <source>
        <dbReference type="Proteomes" id="UP000290932"/>
    </source>
</evidence>
<dbReference type="RefSeq" id="WP_128692407.1">
    <property type="nucleotide sequence ID" value="NZ_LHQS01000001.1"/>
</dbReference>
<dbReference type="Gene3D" id="3.40.1230.10">
    <property type="entry name" value="MTH938-like"/>
    <property type="match status" value="1"/>
</dbReference>
<organism evidence="1 2">
    <name type="scientific">Methanoculleus taiwanensis</name>
    <dbReference type="NCBI Taxonomy" id="1550565"/>
    <lineage>
        <taxon>Archaea</taxon>
        <taxon>Methanobacteriati</taxon>
        <taxon>Methanobacteriota</taxon>
        <taxon>Stenosarchaea group</taxon>
        <taxon>Methanomicrobia</taxon>
        <taxon>Methanomicrobiales</taxon>
        <taxon>Methanomicrobiaceae</taxon>
        <taxon>Methanoculleus</taxon>
    </lineage>
</organism>
<evidence type="ECO:0000313" key="1">
    <source>
        <dbReference type="EMBL" id="RXE56694.1"/>
    </source>
</evidence>
<gene>
    <name evidence="1" type="ORF">ABH15_00465</name>
</gene>
<dbReference type="AlphaFoldDB" id="A0A498H494"/>
<reference evidence="1 2" key="1">
    <citation type="journal article" date="2015" name="Int. J. Syst. Evol. Microbiol.">
        <title>Methanoculleus taiwanensis sp. nov., a methanogen isolated from deep marine sediment at the deformation front area near Taiwan.</title>
        <authorList>
            <person name="Weng C.Y."/>
            <person name="Chen S.C."/>
            <person name="Lai M.C."/>
            <person name="Wu S.Y."/>
            <person name="Lin S."/>
            <person name="Yang T.F."/>
            <person name="Chen P.C."/>
        </authorList>
    </citation>
    <scope>NUCLEOTIDE SEQUENCE [LARGE SCALE GENOMIC DNA]</scope>
    <source>
        <strain evidence="1 2">CYW4</strain>
    </source>
</reference>
<dbReference type="EMBL" id="LHQS01000001">
    <property type="protein sequence ID" value="RXE56694.1"/>
    <property type="molecule type" value="Genomic_DNA"/>
</dbReference>
<name>A0A498H494_9EURY</name>
<accession>A0A498H494</accession>
<dbReference type="Proteomes" id="UP000290932">
    <property type="component" value="Unassembled WGS sequence"/>
</dbReference>
<dbReference type="OrthoDB" id="117324at2157"/>
<keyword evidence="2" id="KW-1185">Reference proteome</keyword>